<gene>
    <name evidence="2" type="ORF">M404DRAFT_24594</name>
</gene>
<evidence type="ECO:0000313" key="3">
    <source>
        <dbReference type="Proteomes" id="UP000054217"/>
    </source>
</evidence>
<accession>A0A0C3NZN8</accession>
<dbReference type="HOGENOM" id="CLU_059987_0_0_1"/>
<keyword evidence="3" id="KW-1185">Reference proteome</keyword>
<name>A0A0C3NZN8_PISTI</name>
<reference evidence="3" key="2">
    <citation type="submission" date="2015-01" db="EMBL/GenBank/DDBJ databases">
        <title>Evolutionary Origins and Diversification of the Mycorrhizal Mutualists.</title>
        <authorList>
            <consortium name="DOE Joint Genome Institute"/>
            <consortium name="Mycorrhizal Genomics Consortium"/>
            <person name="Kohler A."/>
            <person name="Kuo A."/>
            <person name="Nagy L.G."/>
            <person name="Floudas D."/>
            <person name="Copeland A."/>
            <person name="Barry K.W."/>
            <person name="Cichocki N."/>
            <person name="Veneault-Fourrey C."/>
            <person name="LaButti K."/>
            <person name="Lindquist E.A."/>
            <person name="Lipzen A."/>
            <person name="Lundell T."/>
            <person name="Morin E."/>
            <person name="Murat C."/>
            <person name="Riley R."/>
            <person name="Ohm R."/>
            <person name="Sun H."/>
            <person name="Tunlid A."/>
            <person name="Henrissat B."/>
            <person name="Grigoriev I.V."/>
            <person name="Hibbett D.S."/>
            <person name="Martin F."/>
        </authorList>
    </citation>
    <scope>NUCLEOTIDE SEQUENCE [LARGE SCALE GENOMIC DNA]</scope>
    <source>
        <strain evidence="3">Marx 270</strain>
    </source>
</reference>
<protein>
    <submittedName>
        <fullName evidence="2">Uncharacterized protein</fullName>
    </submittedName>
</protein>
<dbReference type="EMBL" id="KN831963">
    <property type="protein sequence ID" value="KIO06310.1"/>
    <property type="molecule type" value="Genomic_DNA"/>
</dbReference>
<organism evidence="2 3">
    <name type="scientific">Pisolithus tinctorius Marx 270</name>
    <dbReference type="NCBI Taxonomy" id="870435"/>
    <lineage>
        <taxon>Eukaryota</taxon>
        <taxon>Fungi</taxon>
        <taxon>Dikarya</taxon>
        <taxon>Basidiomycota</taxon>
        <taxon>Agaricomycotina</taxon>
        <taxon>Agaricomycetes</taxon>
        <taxon>Agaricomycetidae</taxon>
        <taxon>Boletales</taxon>
        <taxon>Sclerodermatineae</taxon>
        <taxon>Pisolithaceae</taxon>
        <taxon>Pisolithus</taxon>
    </lineage>
</organism>
<dbReference type="Proteomes" id="UP000054217">
    <property type="component" value="Unassembled WGS sequence"/>
</dbReference>
<dbReference type="InParanoid" id="A0A0C3NZN8"/>
<proteinExistence type="predicted"/>
<dbReference type="AlphaFoldDB" id="A0A0C3NZN8"/>
<dbReference type="OrthoDB" id="2670943at2759"/>
<evidence type="ECO:0000256" key="1">
    <source>
        <dbReference type="SAM" id="MobiDB-lite"/>
    </source>
</evidence>
<feature type="region of interest" description="Disordered" evidence="1">
    <location>
        <begin position="427"/>
        <end position="446"/>
    </location>
</feature>
<reference evidence="2 3" key="1">
    <citation type="submission" date="2014-04" db="EMBL/GenBank/DDBJ databases">
        <authorList>
            <consortium name="DOE Joint Genome Institute"/>
            <person name="Kuo A."/>
            <person name="Kohler A."/>
            <person name="Costa M.D."/>
            <person name="Nagy L.G."/>
            <person name="Floudas D."/>
            <person name="Copeland A."/>
            <person name="Barry K.W."/>
            <person name="Cichocki N."/>
            <person name="Veneault-Fourrey C."/>
            <person name="LaButti K."/>
            <person name="Lindquist E.A."/>
            <person name="Lipzen A."/>
            <person name="Lundell T."/>
            <person name="Morin E."/>
            <person name="Murat C."/>
            <person name="Sun H."/>
            <person name="Tunlid A."/>
            <person name="Henrissat B."/>
            <person name="Grigoriev I.V."/>
            <person name="Hibbett D.S."/>
            <person name="Martin F."/>
            <person name="Nordberg H.P."/>
            <person name="Cantor M.N."/>
            <person name="Hua S.X."/>
        </authorList>
    </citation>
    <scope>NUCLEOTIDE SEQUENCE [LARGE SCALE GENOMIC DNA]</scope>
    <source>
        <strain evidence="2 3">Marx 270</strain>
    </source>
</reference>
<evidence type="ECO:0000313" key="2">
    <source>
        <dbReference type="EMBL" id="KIO06310.1"/>
    </source>
</evidence>
<feature type="compositionally biased region" description="Low complexity" evidence="1">
    <location>
        <begin position="427"/>
        <end position="438"/>
    </location>
</feature>
<sequence length="446" mass="49555">MPWQQVKDCYNHQYSHSNVQNLWNMYLAYFTKNSESELAQLPQGDHTIEGSPSIDIRKQCYVHFKEVYSENYINILETWKESEELQDLGGTVAQCQQLFNKSVKNLDHIIGFTGLSKAHGIEGMYVLAGKIVNQDVGLAHAFTTAGTEGFFHSCCHADTDEIIRHFKAHIYNKVSLDSLAEVFKDHTEEAKEVVACGGKGKQCTVNVKKDQSDDEVEIIENSKRPDHDQVKQHLRKLIKNFGFKWVSQKLFPWKSLPNQLAGSALIMYNWPADAIFPGEERCSKASGKGILDLTHTDCSKLVATLVDTSESKLCIQHDPKNKTNLLTSKSPAIISTLPSFDLKLPRGKQIFCSLAKTKLKKATPARGDVKKGHSATINASDSVKEVPAAKPGTSTTTSGMQLMGVLCPQWSSKSKITMTSELVISNNNSISESKSPSNDYLPDQQS</sequence>